<evidence type="ECO:0000313" key="4">
    <source>
        <dbReference type="Proteomes" id="UP000244755"/>
    </source>
</evidence>
<proteinExistence type="predicted"/>
<feature type="region of interest" description="Disordered" evidence="1">
    <location>
        <begin position="29"/>
        <end position="76"/>
    </location>
</feature>
<feature type="chain" id="PRO_5015334077" evidence="2">
    <location>
        <begin position="29"/>
        <end position="450"/>
    </location>
</feature>
<feature type="region of interest" description="Disordered" evidence="1">
    <location>
        <begin position="395"/>
        <end position="427"/>
    </location>
</feature>
<dbReference type="RefSeq" id="WP_099951565.1">
    <property type="nucleotide sequence ID" value="NZ_CP028843.1"/>
</dbReference>
<feature type="compositionally biased region" description="Gly residues" evidence="1">
    <location>
        <begin position="45"/>
        <end position="66"/>
    </location>
</feature>
<evidence type="ECO:0000256" key="1">
    <source>
        <dbReference type="SAM" id="MobiDB-lite"/>
    </source>
</evidence>
<dbReference type="AlphaFoldDB" id="A0A2R4WDN2"/>
<evidence type="ECO:0000313" key="3">
    <source>
        <dbReference type="EMBL" id="AWB19640.1"/>
    </source>
</evidence>
<dbReference type="KEGG" id="mee:DA075_00740"/>
<feature type="signal peptide" evidence="2">
    <location>
        <begin position="1"/>
        <end position="28"/>
    </location>
</feature>
<keyword evidence="2" id="KW-0732">Signal</keyword>
<feature type="compositionally biased region" description="Pro residues" evidence="1">
    <location>
        <begin position="402"/>
        <end position="412"/>
    </location>
</feature>
<dbReference type="NCBIfam" id="NF009441">
    <property type="entry name" value="PRK12798.1-3"/>
    <property type="match status" value="1"/>
</dbReference>
<accession>A0A2R4WDN2</accession>
<dbReference type="Proteomes" id="UP000244755">
    <property type="component" value="Chromosome 1"/>
</dbReference>
<evidence type="ECO:0000256" key="2">
    <source>
        <dbReference type="SAM" id="SignalP"/>
    </source>
</evidence>
<dbReference type="OrthoDB" id="9812933at2"/>
<gene>
    <name evidence="3" type="ORF">DA075_00740</name>
</gene>
<dbReference type="EMBL" id="CP028843">
    <property type="protein sequence ID" value="AWB19640.1"/>
    <property type="molecule type" value="Genomic_DNA"/>
</dbReference>
<sequence length="450" mass="47541">MSRHAARLALAGLLLAAGLLPVTLPARAGGDGHGDGHAAPAADAHGGGGHADAAHGGGGDGHGGHGAPAKPIEPLPVAPRGLPVELVRTLQLLQDRIARGSTQAHLAQRQLLGHIEQRLLALEPEAWAAPENVRAAVTFALGGGGPTLLRRLRETGKVPEDLSALVQGALAYLEGRERDARTLLGRYDPRTQAPGLAGQLALTQAAVTVREAPRKAIELLDLARLLAPGTLVEEGALRREIFIHAQGGDATRFEALSIQYLRRFRRSVYAGNFRQRFATALTRLDFDSDRARVDRLERMLDEIEPGERRDLYLLVARAGLEQGRRETATFAAERALSLAGPDSEAAARARLYRAAALIVVDGRYEEGLESLRAVDRAGLDPSDRSLLDAALSTAGQIRGGAPPAPAAPPAPPAADAAPPAGRHQIPEAASIARAREALAQVDRMIDRTDP</sequence>
<organism evidence="3 4">
    <name type="scientific">Methylobacterium currus</name>
    <dbReference type="NCBI Taxonomy" id="2051553"/>
    <lineage>
        <taxon>Bacteria</taxon>
        <taxon>Pseudomonadati</taxon>
        <taxon>Pseudomonadota</taxon>
        <taxon>Alphaproteobacteria</taxon>
        <taxon>Hyphomicrobiales</taxon>
        <taxon>Methylobacteriaceae</taxon>
        <taxon>Methylobacterium</taxon>
    </lineage>
</organism>
<keyword evidence="4" id="KW-1185">Reference proteome</keyword>
<protein>
    <submittedName>
        <fullName evidence="3">Chemotaxis protein MotC</fullName>
    </submittedName>
</protein>
<name>A0A2R4WDN2_9HYPH</name>
<reference evidence="3 4" key="1">
    <citation type="submission" date="2018-04" db="EMBL/GenBank/DDBJ databases">
        <title>Methylobacterium sp. PR1016A genome.</title>
        <authorList>
            <person name="Park W."/>
        </authorList>
    </citation>
    <scope>NUCLEOTIDE SEQUENCE [LARGE SCALE GENOMIC DNA]</scope>
    <source>
        <strain evidence="3 4">PR1016A</strain>
    </source>
</reference>